<keyword evidence="12 16" id="KW-0406">Ion transport</keyword>
<feature type="region of interest" description="Disordered" evidence="18">
    <location>
        <begin position="256"/>
        <end position="293"/>
    </location>
</feature>
<keyword evidence="19" id="KW-0732">Signal</keyword>
<evidence type="ECO:0000256" key="8">
    <source>
        <dbReference type="ARBA" id="ARBA00022967"/>
    </source>
</evidence>
<dbReference type="NCBIfam" id="TIGR01938">
    <property type="entry name" value="nqrC"/>
    <property type="match status" value="1"/>
</dbReference>
<keyword evidence="2 16" id="KW-1003">Cell membrane</keyword>
<feature type="compositionally biased region" description="Basic and acidic residues" evidence="18">
    <location>
        <begin position="85"/>
        <end position="97"/>
    </location>
</feature>
<keyword evidence="15 16" id="KW-0739">Sodium transport</keyword>
<keyword evidence="4 16" id="KW-0597">Phosphoprotein</keyword>
<dbReference type="OrthoDB" id="9794010at2"/>
<protein>
    <recommendedName>
        <fullName evidence="16 17">Na(+)-translocating NADH-quinone reductase subunit C</fullName>
        <shortName evidence="16 17">Na(+)-NQR subunit C</shortName>
        <shortName evidence="16 17">Na(+)-translocating NQR subunit C</shortName>
        <ecNumber evidence="16 17">7.2.1.1</ecNumber>
    </recommendedName>
    <alternativeName>
        <fullName evidence="16 17">NQR complex subunit C</fullName>
    </alternativeName>
    <alternativeName>
        <fullName evidence="16 17">NQR-1 subunit C</fullName>
    </alternativeName>
</protein>
<dbReference type="EMBL" id="SJPO01000012">
    <property type="protein sequence ID" value="TWT67609.1"/>
    <property type="molecule type" value="Genomic_DNA"/>
</dbReference>
<dbReference type="InterPro" id="IPR007329">
    <property type="entry name" value="FMN-bd"/>
</dbReference>
<evidence type="ECO:0000256" key="12">
    <source>
        <dbReference type="ARBA" id="ARBA00023065"/>
    </source>
</evidence>
<dbReference type="HAMAP" id="MF_00427">
    <property type="entry name" value="NqrC"/>
    <property type="match status" value="1"/>
</dbReference>
<keyword evidence="14 16" id="KW-0472">Membrane</keyword>
<dbReference type="RefSeq" id="WP_146590512.1">
    <property type="nucleotide sequence ID" value="NZ_SJPO01000012.1"/>
</dbReference>
<dbReference type="InterPro" id="IPR010204">
    <property type="entry name" value="NqrC"/>
</dbReference>
<dbReference type="NCBIfam" id="NF003749">
    <property type="entry name" value="PRK05346.1-5"/>
    <property type="match status" value="1"/>
</dbReference>
<sequence length="293" mass="31282" precursor="true">MQRDSVSFTFTVAAVLCVVCSLLVSSAAEALKPIQEKNKQLDKNKNVLMAAGLLPDDADATTVKSIFDERIREVLVDLDSGKEMPEAEAPKGYDPRKAAKNASLQEPVEPSDALKGIRFREPYAPVYKITKEGDQNAIEGYILPVYGKGLWSTLYGFLALEADRQTVRGITFYEHAETPGLGGEVDNPKWKAKWHGKTARKDGQVVIEVVKGAASSDPQVAPQQVDGLSGATLTTNGVDALVQYWLGPEGFGPYLTGGADAGKSPQDSAAQEGAGHANQAASPEAELTKVNHG</sequence>
<feature type="domain" description="FMN-binding" evidence="20">
    <location>
        <begin position="149"/>
        <end position="249"/>
    </location>
</feature>
<keyword evidence="9 16" id="KW-1133">Transmembrane helix</keyword>
<feature type="region of interest" description="Disordered" evidence="18">
    <location>
        <begin position="85"/>
        <end position="105"/>
    </location>
</feature>
<keyword evidence="5 16" id="KW-0285">Flavoprotein</keyword>
<evidence type="ECO:0000259" key="20">
    <source>
        <dbReference type="SMART" id="SM00900"/>
    </source>
</evidence>
<accession>A0A5C5XYK5</accession>
<evidence type="ECO:0000256" key="6">
    <source>
        <dbReference type="ARBA" id="ARBA00022643"/>
    </source>
</evidence>
<evidence type="ECO:0000256" key="7">
    <source>
        <dbReference type="ARBA" id="ARBA00022692"/>
    </source>
</evidence>
<comment type="catalytic activity">
    <reaction evidence="16 17">
        <text>a ubiquinone + n Na(+)(in) + NADH + H(+) = a ubiquinol + n Na(+)(out) + NAD(+)</text>
        <dbReference type="Rhea" id="RHEA:47748"/>
        <dbReference type="Rhea" id="RHEA-COMP:9565"/>
        <dbReference type="Rhea" id="RHEA-COMP:9566"/>
        <dbReference type="ChEBI" id="CHEBI:15378"/>
        <dbReference type="ChEBI" id="CHEBI:16389"/>
        <dbReference type="ChEBI" id="CHEBI:17976"/>
        <dbReference type="ChEBI" id="CHEBI:29101"/>
        <dbReference type="ChEBI" id="CHEBI:57540"/>
        <dbReference type="ChEBI" id="CHEBI:57945"/>
        <dbReference type="EC" id="7.2.1.1"/>
    </reaction>
</comment>
<evidence type="ECO:0000256" key="10">
    <source>
        <dbReference type="ARBA" id="ARBA00023027"/>
    </source>
</evidence>
<keyword evidence="8 16" id="KW-1278">Translocase</keyword>
<evidence type="ECO:0000256" key="19">
    <source>
        <dbReference type="SAM" id="SignalP"/>
    </source>
</evidence>
<comment type="cofactor">
    <cofactor evidence="16 17">
        <name>FMN</name>
        <dbReference type="ChEBI" id="CHEBI:58210"/>
    </cofactor>
</comment>
<evidence type="ECO:0000256" key="14">
    <source>
        <dbReference type="ARBA" id="ARBA00023136"/>
    </source>
</evidence>
<gene>
    <name evidence="16 21" type="primary">nqrC</name>
    <name evidence="21" type="ORF">Pla123a_41650</name>
</gene>
<name>A0A5C5XYK5_9BACT</name>
<comment type="function">
    <text evidence="16">NQR complex catalyzes the reduction of ubiquinone-1 to ubiquinol by two successive reactions, coupled with the transport of Na(+) ions from the cytoplasm to the periplasm. NqrA to NqrE are probably involved in the second step, the conversion of ubisemiquinone to ubiquinol.</text>
</comment>
<dbReference type="GO" id="GO:0010181">
    <property type="term" value="F:FMN binding"/>
    <property type="evidence" value="ECO:0007669"/>
    <property type="project" value="UniProtKB-UniRule"/>
</dbReference>
<keyword evidence="1 16" id="KW-0813">Transport</keyword>
<dbReference type="SMART" id="SM00900">
    <property type="entry name" value="FMN_bind"/>
    <property type="match status" value="1"/>
</dbReference>
<comment type="subcellular location">
    <subcellularLocation>
        <location evidence="16">Cell membrane</location>
        <topology evidence="16">Single-pass membrane protein</topology>
    </subcellularLocation>
</comment>
<feature type="chain" id="PRO_5023137520" description="Na(+)-translocating NADH-quinone reductase subunit C" evidence="19">
    <location>
        <begin position="31"/>
        <end position="293"/>
    </location>
</feature>
<dbReference type="GO" id="GO:0016655">
    <property type="term" value="F:oxidoreductase activity, acting on NAD(P)H, quinone or similar compound as acceptor"/>
    <property type="evidence" value="ECO:0007669"/>
    <property type="project" value="UniProtKB-UniRule"/>
</dbReference>
<feature type="modified residue" description="FMN phosphoryl threonine" evidence="16">
    <location>
        <position position="232"/>
    </location>
</feature>
<dbReference type="PANTHER" id="PTHR37838:SF1">
    <property type="entry name" value="NA(+)-TRANSLOCATING NADH-QUINONE REDUCTASE SUBUNIT C"/>
    <property type="match status" value="1"/>
</dbReference>
<evidence type="ECO:0000256" key="11">
    <source>
        <dbReference type="ARBA" id="ARBA00023053"/>
    </source>
</evidence>
<keyword evidence="22" id="KW-1185">Reference proteome</keyword>
<comment type="caution">
    <text evidence="16">Lacks conserved residue(s) required for the propagation of feature annotation.</text>
</comment>
<proteinExistence type="inferred from homology"/>
<dbReference type="GO" id="GO:0006814">
    <property type="term" value="P:sodium ion transport"/>
    <property type="evidence" value="ECO:0007669"/>
    <property type="project" value="UniProtKB-UniRule"/>
</dbReference>
<evidence type="ECO:0000313" key="22">
    <source>
        <dbReference type="Proteomes" id="UP000318478"/>
    </source>
</evidence>
<comment type="subunit">
    <text evidence="16 17">Composed of six subunits; NqrA, NqrB, NqrC, NqrD, NqrE and NqrF.</text>
</comment>
<evidence type="ECO:0000256" key="2">
    <source>
        <dbReference type="ARBA" id="ARBA00022475"/>
    </source>
</evidence>
<keyword evidence="6 16" id="KW-0288">FMN</keyword>
<evidence type="ECO:0000256" key="1">
    <source>
        <dbReference type="ARBA" id="ARBA00022448"/>
    </source>
</evidence>
<comment type="caution">
    <text evidence="21">The sequence shown here is derived from an EMBL/GenBank/DDBJ whole genome shotgun (WGS) entry which is preliminary data.</text>
</comment>
<dbReference type="GO" id="GO:0005886">
    <property type="term" value="C:plasma membrane"/>
    <property type="evidence" value="ECO:0007669"/>
    <property type="project" value="UniProtKB-SubCell"/>
</dbReference>
<evidence type="ECO:0000256" key="3">
    <source>
        <dbReference type="ARBA" id="ARBA00022519"/>
    </source>
</evidence>
<dbReference type="EC" id="7.2.1.1" evidence="16 17"/>
<evidence type="ECO:0000256" key="13">
    <source>
        <dbReference type="ARBA" id="ARBA00023075"/>
    </source>
</evidence>
<evidence type="ECO:0000313" key="21">
    <source>
        <dbReference type="EMBL" id="TWT67609.1"/>
    </source>
</evidence>
<feature type="signal peptide" evidence="19">
    <location>
        <begin position="1"/>
        <end position="30"/>
    </location>
</feature>
<keyword evidence="10 16" id="KW-0520">NAD</keyword>
<evidence type="ECO:0000256" key="18">
    <source>
        <dbReference type="SAM" id="MobiDB-lite"/>
    </source>
</evidence>
<evidence type="ECO:0000256" key="4">
    <source>
        <dbReference type="ARBA" id="ARBA00022553"/>
    </source>
</evidence>
<organism evidence="21 22">
    <name type="scientific">Posidoniimonas polymericola</name>
    <dbReference type="NCBI Taxonomy" id="2528002"/>
    <lineage>
        <taxon>Bacteria</taxon>
        <taxon>Pseudomonadati</taxon>
        <taxon>Planctomycetota</taxon>
        <taxon>Planctomycetia</taxon>
        <taxon>Pirellulales</taxon>
        <taxon>Lacipirellulaceae</taxon>
        <taxon>Posidoniimonas</taxon>
    </lineage>
</organism>
<comment type="similarity">
    <text evidence="16 17">Belongs to the NqrC family.</text>
</comment>
<keyword evidence="11 16" id="KW-0915">Sodium</keyword>
<keyword evidence="3" id="KW-0997">Cell inner membrane</keyword>
<reference evidence="21 22" key="1">
    <citation type="submission" date="2019-02" db="EMBL/GenBank/DDBJ databases">
        <title>Deep-cultivation of Planctomycetes and their phenomic and genomic characterization uncovers novel biology.</title>
        <authorList>
            <person name="Wiegand S."/>
            <person name="Jogler M."/>
            <person name="Boedeker C."/>
            <person name="Pinto D."/>
            <person name="Vollmers J."/>
            <person name="Rivas-Marin E."/>
            <person name="Kohn T."/>
            <person name="Peeters S.H."/>
            <person name="Heuer A."/>
            <person name="Rast P."/>
            <person name="Oberbeckmann S."/>
            <person name="Bunk B."/>
            <person name="Jeske O."/>
            <person name="Meyerdierks A."/>
            <person name="Storesund J.E."/>
            <person name="Kallscheuer N."/>
            <person name="Luecker S."/>
            <person name="Lage O.M."/>
            <person name="Pohl T."/>
            <person name="Merkel B.J."/>
            <person name="Hornburger P."/>
            <person name="Mueller R.-W."/>
            <person name="Bruemmer F."/>
            <person name="Labrenz M."/>
            <person name="Spormann A.M."/>
            <person name="Op Den Camp H."/>
            <person name="Overmann J."/>
            <person name="Amann R."/>
            <person name="Jetten M.S.M."/>
            <person name="Mascher T."/>
            <person name="Medema M.H."/>
            <person name="Devos D.P."/>
            <person name="Kaster A.-K."/>
            <person name="Ovreas L."/>
            <person name="Rohde M."/>
            <person name="Galperin M.Y."/>
            <person name="Jogler C."/>
        </authorList>
    </citation>
    <scope>NUCLEOTIDE SEQUENCE [LARGE SCALE GENOMIC DNA]</scope>
    <source>
        <strain evidence="21 22">Pla123a</strain>
    </source>
</reference>
<keyword evidence="21" id="KW-0560">Oxidoreductase</keyword>
<dbReference type="PANTHER" id="PTHR37838">
    <property type="entry name" value="NA(+)-TRANSLOCATING NADH-QUINONE REDUCTASE SUBUNIT C"/>
    <property type="match status" value="1"/>
</dbReference>
<keyword evidence="13 16" id="KW-0830">Ubiquinone</keyword>
<dbReference type="Pfam" id="PF04205">
    <property type="entry name" value="FMN_bind"/>
    <property type="match status" value="1"/>
</dbReference>
<keyword evidence="7 16" id="KW-0812">Transmembrane</keyword>
<evidence type="ECO:0000256" key="15">
    <source>
        <dbReference type="ARBA" id="ARBA00023201"/>
    </source>
</evidence>
<evidence type="ECO:0000256" key="9">
    <source>
        <dbReference type="ARBA" id="ARBA00022989"/>
    </source>
</evidence>
<evidence type="ECO:0000256" key="17">
    <source>
        <dbReference type="PIRNR" id="PIRNR009437"/>
    </source>
</evidence>
<dbReference type="AlphaFoldDB" id="A0A5C5XYK5"/>
<evidence type="ECO:0000256" key="16">
    <source>
        <dbReference type="HAMAP-Rule" id="MF_00427"/>
    </source>
</evidence>
<dbReference type="PIRSF" id="PIRSF009437">
    <property type="entry name" value="NQR-1_subunit_C"/>
    <property type="match status" value="1"/>
</dbReference>
<evidence type="ECO:0000256" key="5">
    <source>
        <dbReference type="ARBA" id="ARBA00022630"/>
    </source>
</evidence>
<dbReference type="Proteomes" id="UP000318478">
    <property type="component" value="Unassembled WGS sequence"/>
</dbReference>